<keyword evidence="2" id="KW-0547">Nucleotide-binding</keyword>
<dbReference type="SMART" id="SM00382">
    <property type="entry name" value="AAA"/>
    <property type="match status" value="1"/>
</dbReference>
<dbReference type="PANTHER" id="PTHR42939:SF3">
    <property type="entry name" value="ABC TRANSPORTER ATP-BINDING COMPONENT"/>
    <property type="match status" value="1"/>
</dbReference>
<dbReference type="PANTHER" id="PTHR42939">
    <property type="entry name" value="ABC TRANSPORTER ATP-BINDING PROTEIN ALBC-RELATED"/>
    <property type="match status" value="1"/>
</dbReference>
<dbReference type="PROSITE" id="PS50893">
    <property type="entry name" value="ABC_TRANSPORTER_2"/>
    <property type="match status" value="1"/>
</dbReference>
<dbReference type="InterPro" id="IPR027417">
    <property type="entry name" value="P-loop_NTPase"/>
</dbReference>
<evidence type="ECO:0000313" key="6">
    <source>
        <dbReference type="Proteomes" id="UP001164187"/>
    </source>
</evidence>
<keyword evidence="1" id="KW-0813">Transport</keyword>
<dbReference type="InterPro" id="IPR051782">
    <property type="entry name" value="ABC_Transporter_VariousFunc"/>
</dbReference>
<dbReference type="InterPro" id="IPR003439">
    <property type="entry name" value="ABC_transporter-like_ATP-bd"/>
</dbReference>
<evidence type="ECO:0000313" key="5">
    <source>
        <dbReference type="EMBL" id="WAW14060.1"/>
    </source>
</evidence>
<sequence>MSKYAIEIKDLVKTFDSFKLGPVSLSIPKGTIVGYIGQNGAGKSTTIKLLLGLLRKDSGEIRILDEENPNNVEIKDKLGVVFDDLLVSEEMTLIDVEKFCSRVYSQWDKNLFYKLIEKFNLPQKKIIKNYSRGMKMKLSMGIALSHNAELLILDEATSGLDPIVREEILDLLLDFMQDENHTILMSSHILSDLEKVADYIAFIHNGKILFIETKDELKENYGICTLSNEEVNNIDEEAIIGRRVHFFGQELLVKKNLIPDGIELQKPSIEDIMIYFVKGARR</sequence>
<gene>
    <name evidence="5" type="ORF">O0R46_05490</name>
</gene>
<dbReference type="SUPFAM" id="SSF52540">
    <property type="entry name" value="P-loop containing nucleoside triphosphate hydrolases"/>
    <property type="match status" value="1"/>
</dbReference>
<dbReference type="Proteomes" id="UP001164187">
    <property type="component" value="Chromosome"/>
</dbReference>
<dbReference type="EMBL" id="CP114052">
    <property type="protein sequence ID" value="WAW14060.1"/>
    <property type="molecule type" value="Genomic_DNA"/>
</dbReference>
<dbReference type="CDD" id="cd03230">
    <property type="entry name" value="ABC_DR_subfamily_A"/>
    <property type="match status" value="1"/>
</dbReference>
<organism evidence="5 6">
    <name type="scientific">Peptostreptococcus equinus</name>
    <dbReference type="NCBI Taxonomy" id="3003601"/>
    <lineage>
        <taxon>Bacteria</taxon>
        <taxon>Bacillati</taxon>
        <taxon>Bacillota</taxon>
        <taxon>Clostridia</taxon>
        <taxon>Peptostreptococcales</taxon>
        <taxon>Peptostreptococcaceae</taxon>
        <taxon>Peptostreptococcus</taxon>
    </lineage>
</organism>
<accession>A0ABY7JLV9</accession>
<feature type="domain" description="ABC transporter" evidence="4">
    <location>
        <begin position="6"/>
        <end position="230"/>
    </location>
</feature>
<name>A0ABY7JLV9_9FIRM</name>
<dbReference type="RefSeq" id="WP_269310722.1">
    <property type="nucleotide sequence ID" value="NZ_CP114052.1"/>
</dbReference>
<evidence type="ECO:0000256" key="2">
    <source>
        <dbReference type="ARBA" id="ARBA00022741"/>
    </source>
</evidence>
<keyword evidence="6" id="KW-1185">Reference proteome</keyword>
<reference evidence="5" key="1">
    <citation type="submission" date="2022-12" db="EMBL/GenBank/DDBJ databases">
        <title>Peptostreptococcus.</title>
        <authorList>
            <person name="Lee S.H."/>
        </authorList>
    </citation>
    <scope>NUCLEOTIDE SEQUENCE</scope>
    <source>
        <strain evidence="5">CBA3647</strain>
    </source>
</reference>
<protein>
    <submittedName>
        <fullName evidence="5">ABC transporter ATP-binding protein</fullName>
    </submittedName>
</protein>
<dbReference type="GO" id="GO:0005524">
    <property type="term" value="F:ATP binding"/>
    <property type="evidence" value="ECO:0007669"/>
    <property type="project" value="UniProtKB-KW"/>
</dbReference>
<evidence type="ECO:0000259" key="4">
    <source>
        <dbReference type="PROSITE" id="PS50893"/>
    </source>
</evidence>
<dbReference type="Gene3D" id="3.40.50.300">
    <property type="entry name" value="P-loop containing nucleotide triphosphate hydrolases"/>
    <property type="match status" value="1"/>
</dbReference>
<proteinExistence type="predicted"/>
<evidence type="ECO:0000256" key="1">
    <source>
        <dbReference type="ARBA" id="ARBA00022448"/>
    </source>
</evidence>
<dbReference type="Pfam" id="PF00005">
    <property type="entry name" value="ABC_tran"/>
    <property type="match status" value="1"/>
</dbReference>
<evidence type="ECO:0000256" key="3">
    <source>
        <dbReference type="ARBA" id="ARBA00022840"/>
    </source>
</evidence>
<keyword evidence="3 5" id="KW-0067">ATP-binding</keyword>
<dbReference type="InterPro" id="IPR003593">
    <property type="entry name" value="AAA+_ATPase"/>
</dbReference>